<feature type="compositionally biased region" description="Polar residues" evidence="1">
    <location>
        <begin position="73"/>
        <end position="93"/>
    </location>
</feature>
<feature type="compositionally biased region" description="Polar residues" evidence="1">
    <location>
        <begin position="1"/>
        <end position="19"/>
    </location>
</feature>
<evidence type="ECO:0000313" key="3">
    <source>
        <dbReference type="Proteomes" id="UP000005237"/>
    </source>
</evidence>
<dbReference type="AlphaFoldDB" id="A0A8R1EF83"/>
<name>A0A8R1EF83_CAEJA</name>
<protein>
    <submittedName>
        <fullName evidence="2">Uncharacterized protein</fullName>
    </submittedName>
</protein>
<feature type="compositionally biased region" description="Low complexity" evidence="1">
    <location>
        <begin position="44"/>
        <end position="57"/>
    </location>
</feature>
<dbReference type="EnsemblMetazoa" id="CJA34157.1">
    <property type="protein sequence ID" value="CJA34157.1"/>
    <property type="gene ID" value="WBGene00210004"/>
</dbReference>
<reference evidence="2" key="2">
    <citation type="submission" date="2022-06" db="UniProtKB">
        <authorList>
            <consortium name="EnsemblMetazoa"/>
        </authorList>
    </citation>
    <scope>IDENTIFICATION</scope>
    <source>
        <strain evidence="2">DF5081</strain>
    </source>
</reference>
<dbReference type="Proteomes" id="UP000005237">
    <property type="component" value="Unassembled WGS sequence"/>
</dbReference>
<feature type="region of interest" description="Disordered" evidence="1">
    <location>
        <begin position="1"/>
        <end position="97"/>
    </location>
</feature>
<evidence type="ECO:0000313" key="2">
    <source>
        <dbReference type="EnsemblMetazoa" id="CJA34157.1"/>
    </source>
</evidence>
<sequence length="219" mass="24342">MSTVSRTPSPSSLSACVAQSSVTSSTKSDESSIPEPKPPSTSTFSFGRLLFRNSSSSSKRDSVDSGKDDEKSPATSRPGSPNPSASEKTSQMMTPRRLAGFASRSIRKSQWRLFKHRTFFGSQRNSMKKNQLQPPRLTLRHPSIDSSAMPLQFDVDDAVNENTVEPGGDDFLQIRRNTQRRWTDSETTRKIAEKKKNALVFALYESFKIMFGCDDSSTN</sequence>
<organism evidence="2 3">
    <name type="scientific">Caenorhabditis japonica</name>
    <dbReference type="NCBI Taxonomy" id="281687"/>
    <lineage>
        <taxon>Eukaryota</taxon>
        <taxon>Metazoa</taxon>
        <taxon>Ecdysozoa</taxon>
        <taxon>Nematoda</taxon>
        <taxon>Chromadorea</taxon>
        <taxon>Rhabditida</taxon>
        <taxon>Rhabditina</taxon>
        <taxon>Rhabditomorpha</taxon>
        <taxon>Rhabditoidea</taxon>
        <taxon>Rhabditidae</taxon>
        <taxon>Peloderinae</taxon>
        <taxon>Caenorhabditis</taxon>
    </lineage>
</organism>
<accession>A0A8R1EF83</accession>
<reference evidence="3" key="1">
    <citation type="submission" date="2010-08" db="EMBL/GenBank/DDBJ databases">
        <authorList>
            <consortium name="Caenorhabditis japonica Sequencing Consortium"/>
            <person name="Wilson R.K."/>
        </authorList>
    </citation>
    <scope>NUCLEOTIDE SEQUENCE [LARGE SCALE GENOMIC DNA]</scope>
    <source>
        <strain evidence="3">DF5081</strain>
    </source>
</reference>
<keyword evidence="3" id="KW-1185">Reference proteome</keyword>
<evidence type="ECO:0000256" key="1">
    <source>
        <dbReference type="SAM" id="MobiDB-lite"/>
    </source>
</evidence>
<feature type="compositionally biased region" description="Basic and acidic residues" evidence="1">
    <location>
        <begin position="58"/>
        <end position="72"/>
    </location>
</feature>
<proteinExistence type="predicted"/>